<keyword evidence="7" id="KW-0325">Glycoprotein</keyword>
<proteinExistence type="predicted"/>
<evidence type="ECO:0000259" key="10">
    <source>
        <dbReference type="PROSITE" id="PS50011"/>
    </source>
</evidence>
<comment type="caution">
    <text evidence="11">The sequence shown here is derived from an EMBL/GenBank/DDBJ whole genome shotgun (WGS) entry which is preliminary data.</text>
</comment>
<keyword evidence="4 8" id="KW-1133">Transmembrane helix</keyword>
<keyword evidence="2 8" id="KW-0812">Transmembrane</keyword>
<feature type="domain" description="Protein kinase" evidence="10">
    <location>
        <begin position="711"/>
        <end position="975"/>
    </location>
</feature>
<evidence type="ECO:0000256" key="5">
    <source>
        <dbReference type="ARBA" id="ARBA00023136"/>
    </source>
</evidence>
<dbReference type="InterPro" id="IPR001245">
    <property type="entry name" value="Ser-Thr/Tyr_kinase_cat_dom"/>
</dbReference>
<dbReference type="Gene3D" id="2.60.40.10">
    <property type="entry name" value="Immunoglobulins"/>
    <property type="match status" value="1"/>
</dbReference>
<dbReference type="InterPro" id="IPR000719">
    <property type="entry name" value="Prot_kinase_dom"/>
</dbReference>
<comment type="subcellular location">
    <subcellularLocation>
        <location evidence="1">Membrane</location>
        <topology evidence="1">Single-pass membrane protein</topology>
    </subcellularLocation>
</comment>
<dbReference type="InterPro" id="IPR008266">
    <property type="entry name" value="Tyr_kinase_AS"/>
</dbReference>
<dbReference type="GO" id="GO:0007169">
    <property type="term" value="P:cell surface receptor protein tyrosine kinase signaling pathway"/>
    <property type="evidence" value="ECO:0007669"/>
    <property type="project" value="TreeGrafter"/>
</dbReference>
<dbReference type="InterPro" id="IPR013783">
    <property type="entry name" value="Ig-like_fold"/>
</dbReference>
<dbReference type="GO" id="GO:0005524">
    <property type="term" value="F:ATP binding"/>
    <property type="evidence" value="ECO:0007669"/>
    <property type="project" value="InterPro"/>
</dbReference>
<evidence type="ECO:0000313" key="12">
    <source>
        <dbReference type="Proteomes" id="UP001186944"/>
    </source>
</evidence>
<dbReference type="Pfam" id="PF07714">
    <property type="entry name" value="PK_Tyr_Ser-Thr"/>
    <property type="match status" value="1"/>
</dbReference>
<name>A0AA89C4V0_PINIB</name>
<dbReference type="AlphaFoldDB" id="A0AA89C4V0"/>
<reference evidence="11" key="1">
    <citation type="submission" date="2019-08" db="EMBL/GenBank/DDBJ databases">
        <title>The improved chromosome-level genome for the pearl oyster Pinctada fucata martensii using PacBio sequencing and Hi-C.</title>
        <authorList>
            <person name="Zheng Z."/>
        </authorList>
    </citation>
    <scope>NUCLEOTIDE SEQUENCE</scope>
    <source>
        <strain evidence="11">ZZ-2019</strain>
        <tissue evidence="11">Adductor muscle</tissue>
    </source>
</reference>
<dbReference type="Gene3D" id="1.10.510.10">
    <property type="entry name" value="Transferase(Phosphotransferase) domain 1"/>
    <property type="match status" value="1"/>
</dbReference>
<evidence type="ECO:0000256" key="4">
    <source>
        <dbReference type="ARBA" id="ARBA00022989"/>
    </source>
</evidence>
<dbReference type="GO" id="GO:0004714">
    <property type="term" value="F:transmembrane receptor protein tyrosine kinase activity"/>
    <property type="evidence" value="ECO:0007669"/>
    <property type="project" value="TreeGrafter"/>
</dbReference>
<dbReference type="InterPro" id="IPR050122">
    <property type="entry name" value="RTK"/>
</dbReference>
<dbReference type="GO" id="GO:0010976">
    <property type="term" value="P:positive regulation of neuron projection development"/>
    <property type="evidence" value="ECO:0007669"/>
    <property type="project" value="TreeGrafter"/>
</dbReference>
<accession>A0AA89C4V0</accession>
<evidence type="ECO:0000256" key="8">
    <source>
        <dbReference type="SAM" id="Phobius"/>
    </source>
</evidence>
<dbReference type="InterPro" id="IPR014756">
    <property type="entry name" value="Ig_E-set"/>
</dbReference>
<evidence type="ECO:0000256" key="3">
    <source>
        <dbReference type="ARBA" id="ARBA00022729"/>
    </source>
</evidence>
<feature type="chain" id="PRO_5041697026" description="Protein kinase domain-containing protein" evidence="9">
    <location>
        <begin position="20"/>
        <end position="1007"/>
    </location>
</feature>
<dbReference type="PANTHER" id="PTHR24416:SF349">
    <property type="entry name" value="TYROSINE-PROTEIN KINASE RYK"/>
    <property type="match status" value="1"/>
</dbReference>
<organism evidence="11 12">
    <name type="scientific">Pinctada imbricata</name>
    <name type="common">Atlantic pearl-oyster</name>
    <name type="synonym">Pinctada martensii</name>
    <dbReference type="NCBI Taxonomy" id="66713"/>
    <lineage>
        <taxon>Eukaryota</taxon>
        <taxon>Metazoa</taxon>
        <taxon>Spiralia</taxon>
        <taxon>Lophotrochozoa</taxon>
        <taxon>Mollusca</taxon>
        <taxon>Bivalvia</taxon>
        <taxon>Autobranchia</taxon>
        <taxon>Pteriomorphia</taxon>
        <taxon>Pterioida</taxon>
        <taxon>Pterioidea</taxon>
        <taxon>Pteriidae</taxon>
        <taxon>Pinctada</taxon>
    </lineage>
</organism>
<feature type="signal peptide" evidence="9">
    <location>
        <begin position="1"/>
        <end position="19"/>
    </location>
</feature>
<dbReference type="PROSITE" id="PS00109">
    <property type="entry name" value="PROTEIN_KINASE_TYR"/>
    <property type="match status" value="1"/>
</dbReference>
<keyword evidence="5 8" id="KW-0472">Membrane</keyword>
<evidence type="ECO:0000256" key="6">
    <source>
        <dbReference type="ARBA" id="ARBA00023170"/>
    </source>
</evidence>
<dbReference type="SUPFAM" id="SSF49899">
    <property type="entry name" value="Concanavalin A-like lectins/glucanases"/>
    <property type="match status" value="1"/>
</dbReference>
<dbReference type="CDD" id="cd00055">
    <property type="entry name" value="EGF_Lam"/>
    <property type="match status" value="1"/>
</dbReference>
<evidence type="ECO:0000313" key="11">
    <source>
        <dbReference type="EMBL" id="KAK3094847.1"/>
    </source>
</evidence>
<gene>
    <name evidence="11" type="ORF">FSP39_007001</name>
</gene>
<protein>
    <recommendedName>
        <fullName evidence="10">Protein kinase domain-containing protein</fullName>
    </recommendedName>
</protein>
<dbReference type="Gene3D" id="2.60.120.200">
    <property type="match status" value="1"/>
</dbReference>
<keyword evidence="12" id="KW-1185">Reference proteome</keyword>
<feature type="transmembrane region" description="Helical" evidence="8">
    <location>
        <begin position="585"/>
        <end position="608"/>
    </location>
</feature>
<dbReference type="SUPFAM" id="SSF56112">
    <property type="entry name" value="Protein kinase-like (PK-like)"/>
    <property type="match status" value="1"/>
</dbReference>
<dbReference type="InterPro" id="IPR002909">
    <property type="entry name" value="IPT_dom"/>
</dbReference>
<keyword evidence="3 9" id="KW-0732">Signal</keyword>
<evidence type="ECO:0000256" key="1">
    <source>
        <dbReference type="ARBA" id="ARBA00004167"/>
    </source>
</evidence>
<dbReference type="CDD" id="cd00603">
    <property type="entry name" value="IPT_PCSR"/>
    <property type="match status" value="1"/>
</dbReference>
<evidence type="ECO:0000256" key="9">
    <source>
        <dbReference type="SAM" id="SignalP"/>
    </source>
</evidence>
<dbReference type="Pfam" id="PF01833">
    <property type="entry name" value="TIG"/>
    <property type="match status" value="1"/>
</dbReference>
<dbReference type="InterPro" id="IPR011009">
    <property type="entry name" value="Kinase-like_dom_sf"/>
</dbReference>
<dbReference type="PROSITE" id="PS50011">
    <property type="entry name" value="PROTEIN_KINASE_DOM"/>
    <property type="match status" value="1"/>
</dbReference>
<dbReference type="EMBL" id="VSWD01000008">
    <property type="protein sequence ID" value="KAK3094847.1"/>
    <property type="molecule type" value="Genomic_DNA"/>
</dbReference>
<sequence>MSVKVLYSVSLTCTLIALSEQTYIEPSTTYTDIQFQQQITATSHCTSSTNGCSSSICANSISSTPSYTTITALSACSVSKNSLSINVPSEVASSDVVYVNQTSNDCSRQTRVTVSSGTGYALSFWIYLDNVVDISSGSTYVSVQLFDINSINITIGHSKQLIINGAYNPNSMSLQIDRWYHIVMRYEKDGRASIILDGERDKGLSYSVNANTLPDSPTSITFNPCGKCTECKNEFYNLNIDNTAGCDACLCSKRGSHDNVCDKISGQCTCTHNLSQYTSLCTNGACRQCDPKSNSDLDPAFGPSAGSTKVRVSGIFFGNQTTDVDIRIGQTYLTVTYINDTVLEFLTASNLSGNQEVKIQFVNLHFGNDTRPPAGLGPYTFRYLPNPTVTAANSAKTFKSGGCTVSIKGTALNSVAYPKLIVYNEQQTQELQRRDCRRSSDGSELFCDSPSMSSTGTYKYGLYLDGFSMYRNLSGMFANNSIKIIEDPTVNQAQGDKEFKPVFGSTFSIRGDQLDAACSKSDYRVDCGSEVTCSIVSVSSTEVICKPDISFPGPGVTVKLKLMIGDKTHPAQEIEFMTFWSTTEFIGIAIGAAAFVVIVIIIIVLCCCCRSRRANKNIDGHRASSRRDVKLDRITDNRPRAIVQPEVQPPKPCPTGHQYYNISQLYPKHNSPEKENWENFIHRLNESVRKQLEFSKTNMADIEPGRICTNKGEHIRIIDGSFKAGTSNYLAGRPAKIKTLVREYDTFESGLLPQWVSSGLQECLKFRDCVNENFLPMKGVATDEKRLYILYPSYHRIFKDYLNDKAISNTVRELMEFALYAADGLKFLHDEGIVHKDLATRNCIITESKIVQITDASFSWDLYSNEYMYDERRERYLPVRWMALESLKAGFYDKNSDIWTFGVVMWEIMFESNSLPYPEVTDNTKIKDHIDGGYRLGKSEETPDSLYNLMLRCWEDDSEKRVNIDTLIDTLQRMVDPDNFGVTGLYINEDDMETYQNTSFTNQGFVN</sequence>
<dbReference type="GO" id="GO:0051897">
    <property type="term" value="P:positive regulation of phosphatidylinositol 3-kinase/protein kinase B signal transduction"/>
    <property type="evidence" value="ECO:0007669"/>
    <property type="project" value="TreeGrafter"/>
</dbReference>
<dbReference type="GO" id="GO:0043235">
    <property type="term" value="C:receptor complex"/>
    <property type="evidence" value="ECO:0007669"/>
    <property type="project" value="TreeGrafter"/>
</dbReference>
<dbReference type="SUPFAM" id="SSF81296">
    <property type="entry name" value="E set domains"/>
    <property type="match status" value="2"/>
</dbReference>
<keyword evidence="6" id="KW-0675">Receptor</keyword>
<dbReference type="InterPro" id="IPR002049">
    <property type="entry name" value="LE_dom"/>
</dbReference>
<dbReference type="Proteomes" id="UP001186944">
    <property type="component" value="Unassembled WGS sequence"/>
</dbReference>
<evidence type="ECO:0000256" key="7">
    <source>
        <dbReference type="ARBA" id="ARBA00023180"/>
    </source>
</evidence>
<evidence type="ECO:0000256" key="2">
    <source>
        <dbReference type="ARBA" id="ARBA00022692"/>
    </source>
</evidence>
<dbReference type="InterPro" id="IPR013320">
    <property type="entry name" value="ConA-like_dom_sf"/>
</dbReference>
<dbReference type="GO" id="GO:0005886">
    <property type="term" value="C:plasma membrane"/>
    <property type="evidence" value="ECO:0007669"/>
    <property type="project" value="TreeGrafter"/>
</dbReference>
<dbReference type="PANTHER" id="PTHR24416">
    <property type="entry name" value="TYROSINE-PROTEIN KINASE RECEPTOR"/>
    <property type="match status" value="1"/>
</dbReference>